<dbReference type="EnsemblPlants" id="AVESA.00010b.r2.5CG0873400.2">
    <property type="protein sequence ID" value="AVESA.00010b.r2.5CG0873400.2.CDS.1"/>
    <property type="gene ID" value="AVESA.00010b.r2.5CG0873400"/>
</dbReference>
<organism evidence="1 2">
    <name type="scientific">Avena sativa</name>
    <name type="common">Oat</name>
    <dbReference type="NCBI Taxonomy" id="4498"/>
    <lineage>
        <taxon>Eukaryota</taxon>
        <taxon>Viridiplantae</taxon>
        <taxon>Streptophyta</taxon>
        <taxon>Embryophyta</taxon>
        <taxon>Tracheophyta</taxon>
        <taxon>Spermatophyta</taxon>
        <taxon>Magnoliopsida</taxon>
        <taxon>Liliopsida</taxon>
        <taxon>Poales</taxon>
        <taxon>Poaceae</taxon>
        <taxon>BOP clade</taxon>
        <taxon>Pooideae</taxon>
        <taxon>Poodae</taxon>
        <taxon>Poeae</taxon>
        <taxon>Poeae Chloroplast Group 1 (Aveneae type)</taxon>
        <taxon>Aveninae</taxon>
        <taxon>Avena</taxon>
    </lineage>
</organism>
<reference evidence="1" key="1">
    <citation type="submission" date="2021-05" db="EMBL/GenBank/DDBJ databases">
        <authorList>
            <person name="Scholz U."/>
            <person name="Mascher M."/>
            <person name="Fiebig A."/>
        </authorList>
    </citation>
    <scope>NUCLEOTIDE SEQUENCE [LARGE SCALE GENOMIC DNA]</scope>
</reference>
<name>A0ACD5Y1Y8_AVESA</name>
<reference evidence="1" key="2">
    <citation type="submission" date="2025-09" db="UniProtKB">
        <authorList>
            <consortium name="EnsemblPlants"/>
        </authorList>
    </citation>
    <scope>IDENTIFICATION</scope>
</reference>
<proteinExistence type="predicted"/>
<evidence type="ECO:0000313" key="2">
    <source>
        <dbReference type="Proteomes" id="UP001732700"/>
    </source>
</evidence>
<dbReference type="Proteomes" id="UP001732700">
    <property type="component" value="Chromosome 5C"/>
</dbReference>
<accession>A0ACD5Y1Y8</accession>
<keyword evidence="2" id="KW-1185">Reference proteome</keyword>
<evidence type="ECO:0000313" key="1">
    <source>
        <dbReference type="EnsemblPlants" id="AVESA.00010b.r2.5CG0873400.2.CDS.1"/>
    </source>
</evidence>
<protein>
    <submittedName>
        <fullName evidence="1">Uncharacterized protein</fullName>
    </submittedName>
</protein>
<sequence length="491" mass="55479">MRVILGWISWPGQPISPAQHGGETKSSSFPFGDQPQRIPTPVTFPRRRCHRPHPTPHPSNALSNHSIAAPAMIRRRPSSPAPATPLEDDDLLEEILLRLPPHPSSLPRASAVCARWRRLLSDRRFLRRFGKHHRKPPLLGCFSGVGCRNTVFNPTLPAPDRIPAARFPAPLPPSSHEHWDLVGCRHGLAVILNPQRKEVILWHPLTGHQRRVPYPPWFTGNRTSHMHHASVLCAAAAAGEEDGHMPGECHLHPFKLAFVSCKVLEPTELCACLYMSESAAWGDMITTPTTSSIYNGMPAVMAGNALCWLLRGGNILEFDLKSERLGVIERPTDAHVDGGETFWTWQLIRTEDGGLGLAVLSKPQLTIQLWERKRNCAAGVVGWEPQRTIRLNKLFPSTVLGDVLQKFPRMKLACITEVVMVGYDEDANVIVLATYIGDFTLRLDQLRLTRFTRRYCRDFKTFYPYSSFYTTGDKMPLHYLYLVIFYFNLFW</sequence>